<keyword evidence="5" id="KW-1185">Reference proteome</keyword>
<dbReference type="HOGENOM" id="CLU_012062_16_0_9"/>
<dbReference type="InterPro" id="IPR044666">
    <property type="entry name" value="Cyclophilin_A-like"/>
</dbReference>
<dbReference type="Pfam" id="PF00160">
    <property type="entry name" value="Pro_isomerase"/>
    <property type="match status" value="1"/>
</dbReference>
<dbReference type="PROSITE" id="PS00170">
    <property type="entry name" value="CSA_PPIASE_1"/>
    <property type="match status" value="1"/>
</dbReference>
<dbReference type="SUPFAM" id="SSF50891">
    <property type="entry name" value="Cyclophilin-like"/>
    <property type="match status" value="1"/>
</dbReference>
<dbReference type="KEGG" id="pbj:VN24_24225"/>
<dbReference type="EMBL" id="CP011058">
    <property type="protein sequence ID" value="AJY77087.1"/>
    <property type="molecule type" value="Genomic_DNA"/>
</dbReference>
<evidence type="ECO:0000256" key="1">
    <source>
        <dbReference type="ARBA" id="ARBA00002388"/>
    </source>
</evidence>
<dbReference type="Gene3D" id="2.40.100.10">
    <property type="entry name" value="Cyclophilin-like"/>
    <property type="match status" value="1"/>
</dbReference>
<dbReference type="Proteomes" id="UP000032633">
    <property type="component" value="Chromosome"/>
</dbReference>
<dbReference type="PANTHER" id="PTHR45625">
    <property type="entry name" value="PEPTIDYL-PROLYL CIS-TRANS ISOMERASE-RELATED"/>
    <property type="match status" value="1"/>
</dbReference>
<comment type="function">
    <text evidence="1 2">PPIases accelerate the folding of proteins. It catalyzes the cis-trans isomerization of proline imidic peptide bonds in oligopeptides.</text>
</comment>
<reference evidence="5" key="2">
    <citation type="submission" date="2015-03" db="EMBL/GenBank/DDBJ databases">
        <title>Genome sequence of Paenibacillus beijingensis strain DSM 24997T.</title>
        <authorList>
            <person name="Kwak Y."/>
            <person name="Shin J.-H."/>
        </authorList>
    </citation>
    <scope>NUCLEOTIDE SEQUENCE [LARGE SCALE GENOMIC DNA]</scope>
    <source>
        <strain evidence="5">DSM 24997</strain>
    </source>
</reference>
<dbReference type="AlphaFoldDB" id="A0A0D5NQ11"/>
<dbReference type="RefSeq" id="WP_045672512.1">
    <property type="nucleotide sequence ID" value="NZ_CP011058.1"/>
</dbReference>
<gene>
    <name evidence="4" type="ORF">VN24_24225</name>
</gene>
<dbReference type="InterPro" id="IPR002130">
    <property type="entry name" value="Cyclophilin-type_PPIase_dom"/>
</dbReference>
<evidence type="ECO:0000256" key="2">
    <source>
        <dbReference type="RuleBase" id="RU363019"/>
    </source>
</evidence>
<comment type="catalytic activity">
    <reaction evidence="2">
        <text>[protein]-peptidylproline (omega=180) = [protein]-peptidylproline (omega=0)</text>
        <dbReference type="Rhea" id="RHEA:16237"/>
        <dbReference type="Rhea" id="RHEA-COMP:10747"/>
        <dbReference type="Rhea" id="RHEA-COMP:10748"/>
        <dbReference type="ChEBI" id="CHEBI:83833"/>
        <dbReference type="ChEBI" id="CHEBI:83834"/>
        <dbReference type="EC" id="5.2.1.8"/>
    </reaction>
</comment>
<dbReference type="PANTHER" id="PTHR45625:SF16">
    <property type="entry name" value="PEPTIDYL-PROLYL CIS-TRANS ISOMERASE"/>
    <property type="match status" value="1"/>
</dbReference>
<name>A0A0D5NQ11_9BACL</name>
<dbReference type="PROSITE" id="PS51257">
    <property type="entry name" value="PROKAR_LIPOPROTEIN"/>
    <property type="match status" value="1"/>
</dbReference>
<dbReference type="GO" id="GO:0003755">
    <property type="term" value="F:peptidyl-prolyl cis-trans isomerase activity"/>
    <property type="evidence" value="ECO:0007669"/>
    <property type="project" value="UniProtKB-UniRule"/>
</dbReference>
<dbReference type="PATRIC" id="fig|1126833.4.peg.5329"/>
<sequence>MDKRRSMSIVSVSIAILAILVAGCGQERISGLAKSGGSKAVYSQMPDLNVNPNKSYVAYVSTTKGDFTIKLFAKEAPITVNNFIFLAQHHFYNGLKFHRIIDDFMIQTGDPKGDGTGGPGYTIPDEFDTELKFKEGIVAMANTGQPNSGGSQFFICTGSDADNLNKEPKYSIFGTIESGMETVKNIAGTPVEEGPGNTIKSKPTEEVLINSIVIKSE</sequence>
<feature type="domain" description="PPIase cyclophilin-type" evidence="3">
    <location>
        <begin position="65"/>
        <end position="214"/>
    </location>
</feature>
<dbReference type="PRINTS" id="PR00153">
    <property type="entry name" value="CSAPPISMRASE"/>
</dbReference>
<dbReference type="InterPro" id="IPR020892">
    <property type="entry name" value="Cyclophilin-type_PPIase_CS"/>
</dbReference>
<evidence type="ECO:0000313" key="4">
    <source>
        <dbReference type="EMBL" id="AJY77087.1"/>
    </source>
</evidence>
<keyword evidence="2" id="KW-0697">Rotamase</keyword>
<evidence type="ECO:0000313" key="5">
    <source>
        <dbReference type="Proteomes" id="UP000032633"/>
    </source>
</evidence>
<reference evidence="4 5" key="1">
    <citation type="journal article" date="2015" name="J. Biotechnol.">
        <title>Complete genome sequence of Paenibacillus beijingensis 7188(T) (=DSM 24997(T)), a novel rhizobacterium from jujube garden soil.</title>
        <authorList>
            <person name="Kwak Y."/>
            <person name="Shin J.H."/>
        </authorList>
    </citation>
    <scope>NUCLEOTIDE SEQUENCE [LARGE SCALE GENOMIC DNA]</scope>
    <source>
        <strain evidence="4 5">DSM 24997</strain>
    </source>
</reference>
<evidence type="ECO:0000259" key="3">
    <source>
        <dbReference type="PROSITE" id="PS50072"/>
    </source>
</evidence>
<organism evidence="4 5">
    <name type="scientific">Paenibacillus beijingensis</name>
    <dbReference type="NCBI Taxonomy" id="1126833"/>
    <lineage>
        <taxon>Bacteria</taxon>
        <taxon>Bacillati</taxon>
        <taxon>Bacillota</taxon>
        <taxon>Bacilli</taxon>
        <taxon>Bacillales</taxon>
        <taxon>Paenibacillaceae</taxon>
        <taxon>Paenibacillus</taxon>
    </lineage>
</organism>
<dbReference type="OrthoDB" id="9807797at2"/>
<dbReference type="GO" id="GO:0006457">
    <property type="term" value="P:protein folding"/>
    <property type="evidence" value="ECO:0007669"/>
    <property type="project" value="InterPro"/>
</dbReference>
<dbReference type="CDD" id="cd00317">
    <property type="entry name" value="cyclophilin"/>
    <property type="match status" value="1"/>
</dbReference>
<proteinExistence type="inferred from homology"/>
<dbReference type="STRING" id="1126833.VN24_24225"/>
<dbReference type="InterPro" id="IPR029000">
    <property type="entry name" value="Cyclophilin-like_dom_sf"/>
</dbReference>
<comment type="similarity">
    <text evidence="2">Belongs to the cyclophilin-type PPIase family.</text>
</comment>
<accession>A0A0D5NQ11</accession>
<dbReference type="EC" id="5.2.1.8" evidence="2"/>
<dbReference type="PROSITE" id="PS50072">
    <property type="entry name" value="CSA_PPIASE_2"/>
    <property type="match status" value="1"/>
</dbReference>
<protein>
    <recommendedName>
        <fullName evidence="2">Peptidyl-prolyl cis-trans isomerase</fullName>
        <shortName evidence="2">PPIase</shortName>
        <ecNumber evidence="2">5.2.1.8</ecNumber>
    </recommendedName>
</protein>
<keyword evidence="2 4" id="KW-0413">Isomerase</keyword>